<evidence type="ECO:0000256" key="3">
    <source>
        <dbReference type="ARBA" id="ARBA00022676"/>
    </source>
</evidence>
<dbReference type="FunFam" id="3.90.550.50:FF:000001">
    <property type="entry name" value="Hexosyltransferase"/>
    <property type="match status" value="1"/>
</dbReference>
<evidence type="ECO:0000256" key="10">
    <source>
        <dbReference type="ARBA" id="ARBA00023180"/>
    </source>
</evidence>
<evidence type="ECO:0000256" key="1">
    <source>
        <dbReference type="ARBA" id="ARBA00004323"/>
    </source>
</evidence>
<keyword evidence="9 11" id="KW-0472">Membrane</keyword>
<comment type="similarity">
    <text evidence="2 11">Belongs to the glycosyltransferase 31 family.</text>
</comment>
<dbReference type="EC" id="2.4.1.-" evidence="11"/>
<dbReference type="GO" id="GO:0000139">
    <property type="term" value="C:Golgi membrane"/>
    <property type="evidence" value="ECO:0007669"/>
    <property type="project" value="UniProtKB-SubCell"/>
</dbReference>
<evidence type="ECO:0000313" key="13">
    <source>
        <dbReference type="Proteomes" id="UP001634394"/>
    </source>
</evidence>
<proteinExistence type="inferred from homology"/>
<keyword evidence="3 11" id="KW-0328">Glycosyltransferase</keyword>
<evidence type="ECO:0000256" key="5">
    <source>
        <dbReference type="ARBA" id="ARBA00022692"/>
    </source>
</evidence>
<dbReference type="AlphaFoldDB" id="A0ABD3V821"/>
<dbReference type="PANTHER" id="PTHR11214">
    <property type="entry name" value="BETA-1,3-N-ACETYLGLUCOSAMINYLTRANSFERASE"/>
    <property type="match status" value="1"/>
</dbReference>
<comment type="caution">
    <text evidence="12">The sequence shown here is derived from an EMBL/GenBank/DDBJ whole genome shotgun (WGS) entry which is preliminary data.</text>
</comment>
<feature type="transmembrane region" description="Helical" evidence="11">
    <location>
        <begin position="46"/>
        <end position="67"/>
    </location>
</feature>
<evidence type="ECO:0000313" key="12">
    <source>
        <dbReference type="EMBL" id="KAL3856708.1"/>
    </source>
</evidence>
<evidence type="ECO:0000256" key="7">
    <source>
        <dbReference type="ARBA" id="ARBA00022989"/>
    </source>
</evidence>
<accession>A0ABD3V821</accession>
<keyword evidence="5 11" id="KW-0812">Transmembrane</keyword>
<protein>
    <recommendedName>
        <fullName evidence="11">Hexosyltransferase</fullName>
        <ecNumber evidence="11">2.4.1.-</ecNumber>
    </recommendedName>
</protein>
<keyword evidence="4" id="KW-0808">Transferase</keyword>
<name>A0ABD3V821_SINWO</name>
<evidence type="ECO:0000256" key="2">
    <source>
        <dbReference type="ARBA" id="ARBA00008661"/>
    </source>
</evidence>
<keyword evidence="7 11" id="KW-1133">Transmembrane helix</keyword>
<dbReference type="InterPro" id="IPR002659">
    <property type="entry name" value="Glyco_trans_31"/>
</dbReference>
<evidence type="ECO:0000256" key="9">
    <source>
        <dbReference type="ARBA" id="ARBA00023136"/>
    </source>
</evidence>
<keyword evidence="8 11" id="KW-0333">Golgi apparatus</keyword>
<evidence type="ECO:0000256" key="8">
    <source>
        <dbReference type="ARBA" id="ARBA00023034"/>
    </source>
</evidence>
<gene>
    <name evidence="12" type="ORF">ACJMK2_011431</name>
</gene>
<keyword evidence="6 11" id="KW-0735">Signal-anchor</keyword>
<evidence type="ECO:0000256" key="4">
    <source>
        <dbReference type="ARBA" id="ARBA00022679"/>
    </source>
</evidence>
<keyword evidence="10" id="KW-0325">Glycoprotein</keyword>
<reference evidence="12 13" key="1">
    <citation type="submission" date="2024-11" db="EMBL/GenBank/DDBJ databases">
        <title>Chromosome-level genome assembly of the freshwater bivalve Anodonta woodiana.</title>
        <authorList>
            <person name="Chen X."/>
        </authorList>
    </citation>
    <scope>NUCLEOTIDE SEQUENCE [LARGE SCALE GENOMIC DNA]</scope>
    <source>
        <strain evidence="12">MN2024</strain>
        <tissue evidence="12">Gills</tissue>
    </source>
</reference>
<sequence>MIPRSDPRRSWCNCEQKSNDKKYVGYVPRIDNVLNKFATTRWKLRYNIIFALFLGVLCIVMSVSYTLTVHNTSIILPRIVDLRRFTWSKFSPESVKPVHGYNNIIDRRDFNRSSRNKPLNYRANTSIGVNSSRSRSTKTLYPLTLDAPYLLSNPQLCKSVTNLSALVIVHTAPSHFERRDVMRQTWTNNSYFHHLGSVRILFLLGTVIDNATQIKIQDEFIKYGDLLQGNFIDAYTNLTHKGVMGYKWISENCMHVKMIVKVDDDVLVDTYKLLKEYVPKLSGRTRYILCNYIFDRSMPIIRDKQNKWYVPPDFFSGHRFYPQYCSGFAVIISTDIIPYIYKAAYLTPFFWVDDVYLYGMLPSKVKDVSYISLADRFSLDFNKGLECFENNLQLCPFLISAGRTPEEVARTWHSMGKAYERASKINIETYNISSEKNDTIIGKGQVKKESDKNQMSQQVNVQNKHEEVKTVIKTVQNARKFPVVNTPNKSTNIPTETG</sequence>
<dbReference type="EMBL" id="JBJQND010000013">
    <property type="protein sequence ID" value="KAL3856708.1"/>
    <property type="molecule type" value="Genomic_DNA"/>
</dbReference>
<keyword evidence="13" id="KW-1185">Reference proteome</keyword>
<dbReference type="Gene3D" id="3.90.550.50">
    <property type="match status" value="1"/>
</dbReference>
<evidence type="ECO:0000256" key="6">
    <source>
        <dbReference type="ARBA" id="ARBA00022968"/>
    </source>
</evidence>
<organism evidence="12 13">
    <name type="scientific">Sinanodonta woodiana</name>
    <name type="common">Chinese pond mussel</name>
    <name type="synonym">Anodonta woodiana</name>
    <dbReference type="NCBI Taxonomy" id="1069815"/>
    <lineage>
        <taxon>Eukaryota</taxon>
        <taxon>Metazoa</taxon>
        <taxon>Spiralia</taxon>
        <taxon>Lophotrochozoa</taxon>
        <taxon>Mollusca</taxon>
        <taxon>Bivalvia</taxon>
        <taxon>Autobranchia</taxon>
        <taxon>Heteroconchia</taxon>
        <taxon>Palaeoheterodonta</taxon>
        <taxon>Unionida</taxon>
        <taxon>Unionoidea</taxon>
        <taxon>Unionidae</taxon>
        <taxon>Unioninae</taxon>
        <taxon>Sinanodonta</taxon>
    </lineage>
</organism>
<dbReference type="Pfam" id="PF01762">
    <property type="entry name" value="Galactosyl_T"/>
    <property type="match status" value="1"/>
</dbReference>
<comment type="subcellular location">
    <subcellularLocation>
        <location evidence="1 11">Golgi apparatus membrane</location>
        <topology evidence="1 11">Single-pass type II membrane protein</topology>
    </subcellularLocation>
</comment>
<dbReference type="GO" id="GO:0016757">
    <property type="term" value="F:glycosyltransferase activity"/>
    <property type="evidence" value="ECO:0007669"/>
    <property type="project" value="UniProtKB-KW"/>
</dbReference>
<dbReference type="Proteomes" id="UP001634394">
    <property type="component" value="Unassembled WGS sequence"/>
</dbReference>
<dbReference type="PANTHER" id="PTHR11214:SF364">
    <property type="entry name" value="HEXOSYLTRANSFERASE"/>
    <property type="match status" value="1"/>
</dbReference>
<evidence type="ECO:0000256" key="11">
    <source>
        <dbReference type="RuleBase" id="RU363063"/>
    </source>
</evidence>